<dbReference type="Proteomes" id="UP001526225">
    <property type="component" value="Unassembled WGS sequence"/>
</dbReference>
<evidence type="ECO:0000313" key="1">
    <source>
        <dbReference type="EMBL" id="MCW0953247.1"/>
    </source>
</evidence>
<comment type="caution">
    <text evidence="1">The sequence shown here is derived from an EMBL/GenBank/DDBJ whole genome shotgun (WGS) entry which is preliminary data.</text>
</comment>
<evidence type="ECO:0000313" key="2">
    <source>
        <dbReference type="Proteomes" id="UP001526225"/>
    </source>
</evidence>
<reference evidence="1 2" key="1">
    <citation type="submission" date="2022-10" db="EMBL/GenBank/DDBJ databases">
        <title>Weissella fermenti sp. nov., isolated from fermented cabbage.</title>
        <authorList>
            <person name="Lee J.K."/>
            <person name="Baek J.H."/>
            <person name="Choi D.G."/>
            <person name="Kim J.M."/>
            <person name="Jeon C.O."/>
        </authorList>
    </citation>
    <scope>NUCLEOTIDE SEQUENCE [LARGE SCALE GENOMIC DNA]</scope>
    <source>
        <strain evidence="1 2">KACC 18534</strain>
    </source>
</reference>
<accession>A0ABT3E4C9</accession>
<dbReference type="EMBL" id="JAOZFE010000003">
    <property type="protein sequence ID" value="MCW0953247.1"/>
    <property type="molecule type" value="Genomic_DNA"/>
</dbReference>
<name>A0ABT3E4C9_9LACO</name>
<dbReference type="RefSeq" id="WP_213409667.1">
    <property type="nucleotide sequence ID" value="NZ_CP074441.1"/>
</dbReference>
<protein>
    <submittedName>
        <fullName evidence="1">Uncharacterized protein</fullName>
    </submittedName>
</protein>
<proteinExistence type="predicted"/>
<sequence>MINDNAEIMELTAGKKAKLHIVEDIKPIEDGANIVIIPGNYGSPKEWASNKPTKRLFEFQINVEAGYFETALEVSDKIEKLLLKEGVLRFGDAFSDAIDYLQVVVRRYRFTTKEN</sequence>
<organism evidence="1 2">
    <name type="scientific">Weissella ceti</name>
    <dbReference type="NCBI Taxonomy" id="759620"/>
    <lineage>
        <taxon>Bacteria</taxon>
        <taxon>Bacillati</taxon>
        <taxon>Bacillota</taxon>
        <taxon>Bacilli</taxon>
        <taxon>Lactobacillales</taxon>
        <taxon>Lactobacillaceae</taxon>
        <taxon>Weissella</taxon>
    </lineage>
</organism>
<keyword evidence="2" id="KW-1185">Reference proteome</keyword>
<gene>
    <name evidence="1" type="ORF">OIT44_04050</name>
</gene>